<feature type="binding site" evidence="4">
    <location>
        <position position="308"/>
    </location>
    <ligand>
        <name>Mg(2+)</name>
        <dbReference type="ChEBI" id="CHEBI:18420"/>
    </ligand>
</feature>
<dbReference type="CDD" id="cd04162">
    <property type="entry name" value="Arl9_Arfrp2_like"/>
    <property type="match status" value="1"/>
</dbReference>
<organism evidence="6 7">
    <name type="scientific">Calidris pygmaea</name>
    <name type="common">Spoon-billed sandpiper</name>
    <dbReference type="NCBI Taxonomy" id="425635"/>
    <lineage>
        <taxon>Eukaryota</taxon>
        <taxon>Metazoa</taxon>
        <taxon>Chordata</taxon>
        <taxon>Craniata</taxon>
        <taxon>Vertebrata</taxon>
        <taxon>Euteleostomi</taxon>
        <taxon>Archelosauria</taxon>
        <taxon>Archosauria</taxon>
        <taxon>Dinosauria</taxon>
        <taxon>Saurischia</taxon>
        <taxon>Theropoda</taxon>
        <taxon>Coelurosauria</taxon>
        <taxon>Aves</taxon>
        <taxon>Neognathae</taxon>
        <taxon>Neoaves</taxon>
        <taxon>Charadriiformes</taxon>
        <taxon>Scolopacidae</taxon>
        <taxon>Calidris</taxon>
    </lineage>
</organism>
<dbReference type="SUPFAM" id="SSF52540">
    <property type="entry name" value="P-loop containing nucleoside triphosphate hydrolases"/>
    <property type="match status" value="1"/>
</dbReference>
<dbReference type="PANTHER" id="PTHR46724">
    <property type="entry name" value="ADP-RIBOSYLATION FACTOR-LIKE PROTEIN 9-RELATED"/>
    <property type="match status" value="1"/>
</dbReference>
<keyword evidence="7" id="KW-1185">Reference proteome</keyword>
<sequence length="463" mass="48550">MLTLWCCQSPDQAAWTALTACPGRSKPGANPVVRAGESNKPPVERLALCLTETGKPQPGAQLTGRAPRVPGCRGSRPCALPLCARPSLRAAGRPAERAGHGLPPAARRALRGGPGPGGRRGPGGLGLGPPAEPCPAARRPPCRAHCRRQCRRSGTGAGFGAAGEAAGSGSAEGTAGGRLGVSGPRRPPLRSPAARRGPGPAGRPRPPSSLLPPPRLPAVGPAAVPDSPQPRRCCGPAFVRQEPSRHLIPLPREVAFYCPLRAPRFVSLFPPARLSLAAARLTLLPLASQGKGHGKQILVLGLDGAGKTSVLHSLATNHVKRSVAPTEGFNAICINTEESQMEFLEIGGSESLRSYWKMYLPKVLLLIYVVDSADHARLPVAKQLLHQLIQNDSTLPVVVLANKQDLEGAFCITDIHDALALSDLGDERKMFLIGTHVAEDGSEISSSMKDAKELIAQLVLEAQ</sequence>
<dbReference type="Proteomes" id="UP000694419">
    <property type="component" value="Unplaced"/>
</dbReference>
<reference evidence="6" key="1">
    <citation type="submission" date="2025-08" db="UniProtKB">
        <authorList>
            <consortium name="Ensembl"/>
        </authorList>
    </citation>
    <scope>IDENTIFICATION</scope>
</reference>
<feature type="region of interest" description="Disordered" evidence="5">
    <location>
        <begin position="94"/>
        <end position="141"/>
    </location>
</feature>
<dbReference type="PROSITE" id="PS51417">
    <property type="entry name" value="ARF"/>
    <property type="match status" value="1"/>
</dbReference>
<dbReference type="PRINTS" id="PR00328">
    <property type="entry name" value="SAR1GTPBP"/>
</dbReference>
<feature type="binding site" evidence="4">
    <location>
        <position position="326"/>
    </location>
    <ligand>
        <name>Mg(2+)</name>
        <dbReference type="ChEBI" id="CHEBI:18420"/>
    </ligand>
</feature>
<dbReference type="AlphaFoldDB" id="A0A8C3JEC6"/>
<feature type="binding site" evidence="3">
    <location>
        <begin position="402"/>
        <end position="405"/>
    </location>
    <ligand>
        <name>GTP</name>
        <dbReference type="ChEBI" id="CHEBI:37565"/>
    </ligand>
</feature>
<dbReference type="Pfam" id="PF00025">
    <property type="entry name" value="Arf"/>
    <property type="match status" value="1"/>
</dbReference>
<dbReference type="InterPro" id="IPR027417">
    <property type="entry name" value="P-loop_NTPase"/>
</dbReference>
<dbReference type="InterPro" id="IPR006689">
    <property type="entry name" value="Small_GTPase_ARF/SAR"/>
</dbReference>
<keyword evidence="4" id="KW-0460">Magnesium</keyword>
<feature type="binding site" evidence="3">
    <location>
        <begin position="301"/>
        <end position="308"/>
    </location>
    <ligand>
        <name>GTP</name>
        <dbReference type="ChEBI" id="CHEBI:37565"/>
    </ligand>
</feature>
<keyword evidence="1 3" id="KW-0547">Nucleotide-binding</keyword>
<dbReference type="GO" id="GO:0005525">
    <property type="term" value="F:GTP binding"/>
    <property type="evidence" value="ECO:0007669"/>
    <property type="project" value="UniProtKB-KW"/>
</dbReference>
<dbReference type="GO" id="GO:0046872">
    <property type="term" value="F:metal ion binding"/>
    <property type="evidence" value="ECO:0007669"/>
    <property type="project" value="UniProtKB-KW"/>
</dbReference>
<evidence type="ECO:0000313" key="6">
    <source>
        <dbReference type="Ensembl" id="ENSCPGP00000007504.1"/>
    </source>
</evidence>
<proteinExistence type="predicted"/>
<dbReference type="SMART" id="SM00178">
    <property type="entry name" value="SAR"/>
    <property type="match status" value="1"/>
</dbReference>
<protein>
    <submittedName>
        <fullName evidence="6">ADP ribosylation factor like GTPase 9</fullName>
    </submittedName>
</protein>
<keyword evidence="4" id="KW-0479">Metal-binding</keyword>
<feature type="region of interest" description="Disordered" evidence="5">
    <location>
        <begin position="153"/>
        <end position="228"/>
    </location>
</feature>
<evidence type="ECO:0000256" key="4">
    <source>
        <dbReference type="PIRSR" id="PIRSR606689-2"/>
    </source>
</evidence>
<accession>A0A8C3JEC6</accession>
<evidence type="ECO:0000256" key="3">
    <source>
        <dbReference type="PIRSR" id="PIRSR606689-1"/>
    </source>
</evidence>
<name>A0A8C3JEC6_9CHAR</name>
<evidence type="ECO:0000256" key="1">
    <source>
        <dbReference type="ARBA" id="ARBA00022741"/>
    </source>
</evidence>
<feature type="compositionally biased region" description="Pro residues" evidence="5">
    <location>
        <begin position="201"/>
        <end position="216"/>
    </location>
</feature>
<dbReference type="GO" id="GO:0003924">
    <property type="term" value="F:GTPase activity"/>
    <property type="evidence" value="ECO:0007669"/>
    <property type="project" value="InterPro"/>
</dbReference>
<evidence type="ECO:0000256" key="2">
    <source>
        <dbReference type="ARBA" id="ARBA00023134"/>
    </source>
</evidence>
<dbReference type="PANTHER" id="PTHR46724:SF2">
    <property type="entry name" value="ADP-RIBOSYLATION FACTOR-LIKE PROTEIN 9"/>
    <property type="match status" value="1"/>
</dbReference>
<feature type="compositionally biased region" description="Gly residues" evidence="5">
    <location>
        <begin position="112"/>
        <end position="127"/>
    </location>
</feature>
<reference evidence="6" key="2">
    <citation type="submission" date="2025-09" db="UniProtKB">
        <authorList>
            <consortium name="Ensembl"/>
        </authorList>
    </citation>
    <scope>IDENTIFICATION</scope>
</reference>
<evidence type="ECO:0000313" key="7">
    <source>
        <dbReference type="Proteomes" id="UP000694419"/>
    </source>
</evidence>
<keyword evidence="2 3" id="KW-0342">GTP-binding</keyword>
<dbReference type="SMART" id="SM00177">
    <property type="entry name" value="ARF"/>
    <property type="match status" value="1"/>
</dbReference>
<dbReference type="Gene3D" id="3.40.50.300">
    <property type="entry name" value="P-loop containing nucleotide triphosphate hydrolases"/>
    <property type="match status" value="1"/>
</dbReference>
<feature type="compositionally biased region" description="Low complexity" evidence="5">
    <location>
        <begin position="162"/>
        <end position="173"/>
    </location>
</feature>
<feature type="binding site" evidence="3">
    <location>
        <position position="348"/>
    </location>
    <ligand>
        <name>GTP</name>
        <dbReference type="ChEBI" id="CHEBI:37565"/>
    </ligand>
</feature>
<dbReference type="Ensembl" id="ENSCPGT00000008246.1">
    <property type="protein sequence ID" value="ENSCPGP00000007504.1"/>
    <property type="gene ID" value="ENSCPGG00000005353.1"/>
</dbReference>
<evidence type="ECO:0000256" key="5">
    <source>
        <dbReference type="SAM" id="MobiDB-lite"/>
    </source>
</evidence>
<dbReference type="InterPro" id="IPR053254">
    <property type="entry name" value="Arf-like_GTPase"/>
</dbReference>